<keyword evidence="3" id="KW-0238">DNA-binding</keyword>
<dbReference type="AlphaFoldDB" id="A0A1I8MCX5"/>
<dbReference type="VEuPathDB" id="VectorBase:MDOA003624"/>
<feature type="domain" description="HSF-type DNA-binding" evidence="6">
    <location>
        <begin position="25"/>
        <end position="120"/>
    </location>
</feature>
<evidence type="ECO:0000256" key="4">
    <source>
        <dbReference type="ARBA" id="ARBA00023242"/>
    </source>
</evidence>
<dbReference type="eggNOG" id="ENOG502QUJ0">
    <property type="taxonomic scope" value="Eukaryota"/>
</dbReference>
<sequence length="488" mass="56473">MEASGHVLDIYPANVTRPAIINFSFPYKLWLVINLDFWEFLRWNRDGTVILLDLSGLEEYLNSMRSIFKIKNCSVFLKHLDEFRFERLNVQLEAEEDILLQYKHESFQRYRLDLLANVRRDGYADNGCIENGDDKEGSCSNRAEKNPQLMLSRKVSSRMPGDLCFMSHGCLSQIQRSRIRFQTIFNFQNETALLRDKLRVSDQIAERNRRSCLTKTPTRITKAANDNDQVIEVSADLYENPHDSVLHFADDFRPEYAGYYGNVSKEMLLNFFGEYLPTYADGTMEVQKIIADSSANKAAITTDINTETVIPSDMTTATYTNYGSTTSTLISSEDFQAIDDLHFTSSLQPIFKTEDEQKNVYESPTEFHIFSENVAVDDVDTEISMDEFLKFKDPLALHCNDNMEMKNGNDNIANNGTHCDDFLKFKDPLEFEENKENFNDQPQCSKNSANRCQPPKLKMNEDNNKEDEQNFRSFFRQYKASLNLLYDN</sequence>
<organism evidence="7">
    <name type="scientific">Musca domestica</name>
    <name type="common">House fly</name>
    <dbReference type="NCBI Taxonomy" id="7370"/>
    <lineage>
        <taxon>Eukaryota</taxon>
        <taxon>Metazoa</taxon>
        <taxon>Ecdysozoa</taxon>
        <taxon>Arthropoda</taxon>
        <taxon>Hexapoda</taxon>
        <taxon>Insecta</taxon>
        <taxon>Pterygota</taxon>
        <taxon>Neoptera</taxon>
        <taxon>Endopterygota</taxon>
        <taxon>Diptera</taxon>
        <taxon>Brachycera</taxon>
        <taxon>Muscomorpha</taxon>
        <taxon>Muscoidea</taxon>
        <taxon>Muscidae</taxon>
        <taxon>Musca</taxon>
    </lineage>
</organism>
<gene>
    <name evidence="7" type="primary">101899883</name>
</gene>
<dbReference type="STRING" id="7370.A0A1I8MCX5"/>
<comment type="subcellular location">
    <subcellularLocation>
        <location evidence="1">Nucleus</location>
    </subcellularLocation>
</comment>
<evidence type="ECO:0000313" key="7">
    <source>
        <dbReference type="EnsemblMetazoa" id="MDOA003624-PA"/>
    </source>
</evidence>
<dbReference type="EnsemblMetazoa" id="MDOA003624-RA">
    <property type="protein sequence ID" value="MDOA003624-PA"/>
    <property type="gene ID" value="MDOA003624"/>
</dbReference>
<dbReference type="InterPro" id="IPR036390">
    <property type="entry name" value="WH_DNA-bd_sf"/>
</dbReference>
<dbReference type="Pfam" id="PF00447">
    <property type="entry name" value="HSF_DNA-bind"/>
    <property type="match status" value="1"/>
</dbReference>
<dbReference type="OrthoDB" id="6418155at2759"/>
<dbReference type="RefSeq" id="XP_005189149.2">
    <property type="nucleotide sequence ID" value="XM_005189092.3"/>
</dbReference>
<protein>
    <recommendedName>
        <fullName evidence="6">HSF-type DNA-binding domain-containing protein</fullName>
    </recommendedName>
</protein>
<evidence type="ECO:0000256" key="3">
    <source>
        <dbReference type="ARBA" id="ARBA00023125"/>
    </source>
</evidence>
<comment type="similarity">
    <text evidence="2">Belongs to the HSF family.</text>
</comment>
<feature type="compositionally biased region" description="Polar residues" evidence="5">
    <location>
        <begin position="439"/>
        <end position="451"/>
    </location>
</feature>
<reference evidence="7" key="1">
    <citation type="submission" date="2020-05" db="UniProtKB">
        <authorList>
            <consortium name="EnsemblMetazoa"/>
        </authorList>
    </citation>
    <scope>IDENTIFICATION</scope>
    <source>
        <strain evidence="7">Aabys</strain>
    </source>
</reference>
<dbReference type="InterPro" id="IPR000232">
    <property type="entry name" value="HSF_DNA-bd"/>
</dbReference>
<accession>A0A1I8MCX5</accession>
<dbReference type="Gene3D" id="1.10.10.10">
    <property type="entry name" value="Winged helix-like DNA-binding domain superfamily/Winged helix DNA-binding domain"/>
    <property type="match status" value="1"/>
</dbReference>
<dbReference type="KEGG" id="mde:101899883"/>
<dbReference type="VEuPathDB" id="VectorBase:MDOMA2_001381"/>
<evidence type="ECO:0000259" key="6">
    <source>
        <dbReference type="Pfam" id="PF00447"/>
    </source>
</evidence>
<evidence type="ECO:0000256" key="5">
    <source>
        <dbReference type="SAM" id="MobiDB-lite"/>
    </source>
</evidence>
<feature type="region of interest" description="Disordered" evidence="5">
    <location>
        <begin position="436"/>
        <end position="466"/>
    </location>
</feature>
<keyword evidence="4" id="KW-0539">Nucleus</keyword>
<dbReference type="SUPFAM" id="SSF46785">
    <property type="entry name" value="Winged helix' DNA-binding domain"/>
    <property type="match status" value="1"/>
</dbReference>
<dbReference type="GO" id="GO:0043565">
    <property type="term" value="F:sequence-specific DNA binding"/>
    <property type="evidence" value="ECO:0007669"/>
    <property type="project" value="InterPro"/>
</dbReference>
<name>A0A1I8MCX5_MUSDO</name>
<dbReference type="GO" id="GO:0003700">
    <property type="term" value="F:DNA-binding transcription factor activity"/>
    <property type="evidence" value="ECO:0007669"/>
    <property type="project" value="InterPro"/>
</dbReference>
<evidence type="ECO:0000256" key="2">
    <source>
        <dbReference type="ARBA" id="ARBA00006403"/>
    </source>
</evidence>
<dbReference type="GO" id="GO:0005634">
    <property type="term" value="C:nucleus"/>
    <property type="evidence" value="ECO:0007669"/>
    <property type="project" value="UniProtKB-SubCell"/>
</dbReference>
<dbReference type="InterPro" id="IPR036388">
    <property type="entry name" value="WH-like_DNA-bd_sf"/>
</dbReference>
<proteinExistence type="inferred from homology"/>
<evidence type="ECO:0000256" key="1">
    <source>
        <dbReference type="ARBA" id="ARBA00004123"/>
    </source>
</evidence>